<evidence type="ECO:0000313" key="7">
    <source>
        <dbReference type="Proteomes" id="UP000247498"/>
    </source>
</evidence>
<evidence type="ECO:0000256" key="4">
    <source>
        <dbReference type="ARBA" id="ARBA00022801"/>
    </source>
</evidence>
<dbReference type="OrthoDB" id="276825at2759"/>
<sequence>MWLLAGATRSALPGSGWGWGHAAARAAGAVCGPLSSSSSGTRGLHAAAGAHPHGTTVLCVRKDGEVVMLADGQLTLGDKVLKHNGRKIRRLALGALGGFAGSTADGLTLFERLETKLEQHPGQLRRAAVELAKNWRQDRVLRHLQATMIIADAATCLEVSGSGEVLEPSDGVHAIGSGARFAIAAARALMDEPSLPALDVAHRAMRIAADKCIYTNDSFLWERIGKDGTTASGDRSSLPHAPQRAAPSDSEAPPSSGGGGRGGGGGTAGGAGEDGGESSDSDSPPPKQ</sequence>
<dbReference type="InterPro" id="IPR022281">
    <property type="entry name" value="ATP-dep_Prtase_HsIV_su"/>
</dbReference>
<accession>A0A2V0PE70</accession>
<keyword evidence="2 6" id="KW-0645">Protease</keyword>
<proteinExistence type="inferred from homology"/>
<evidence type="ECO:0000256" key="3">
    <source>
        <dbReference type="ARBA" id="ARBA00022698"/>
    </source>
</evidence>
<dbReference type="InterPro" id="IPR023333">
    <property type="entry name" value="Proteasome_suB-type"/>
</dbReference>
<dbReference type="EMBL" id="BDRX01000117">
    <property type="protein sequence ID" value="GBF98136.1"/>
    <property type="molecule type" value="Genomic_DNA"/>
</dbReference>
<comment type="similarity">
    <text evidence="1">Belongs to the peptidase T1B family. HslV subfamily.</text>
</comment>
<dbReference type="STRING" id="307507.A0A2V0PE70"/>
<dbReference type="NCBIfam" id="NF003964">
    <property type="entry name" value="PRK05456.1"/>
    <property type="match status" value="1"/>
</dbReference>
<name>A0A2V0PE70_9CHLO</name>
<dbReference type="GO" id="GO:0051603">
    <property type="term" value="P:proteolysis involved in protein catabolic process"/>
    <property type="evidence" value="ECO:0007669"/>
    <property type="project" value="InterPro"/>
</dbReference>
<dbReference type="NCBIfam" id="TIGR03692">
    <property type="entry name" value="ATP_dep_HslV"/>
    <property type="match status" value="1"/>
</dbReference>
<gene>
    <name evidence="6" type="ORF">Rsub_10548</name>
</gene>
<evidence type="ECO:0000256" key="1">
    <source>
        <dbReference type="ARBA" id="ARBA00006053"/>
    </source>
</evidence>
<dbReference type="Gene3D" id="3.60.20.10">
    <property type="entry name" value="Glutamine Phosphoribosylpyrophosphate, subunit 1, domain 1"/>
    <property type="match status" value="1"/>
</dbReference>
<dbReference type="InterPro" id="IPR029055">
    <property type="entry name" value="Ntn_hydrolases_N"/>
</dbReference>
<comment type="caution">
    <text evidence="6">The sequence shown here is derived from an EMBL/GenBank/DDBJ whole genome shotgun (WGS) entry which is preliminary data.</text>
</comment>
<organism evidence="6 7">
    <name type="scientific">Raphidocelis subcapitata</name>
    <dbReference type="NCBI Taxonomy" id="307507"/>
    <lineage>
        <taxon>Eukaryota</taxon>
        <taxon>Viridiplantae</taxon>
        <taxon>Chlorophyta</taxon>
        <taxon>core chlorophytes</taxon>
        <taxon>Chlorophyceae</taxon>
        <taxon>CS clade</taxon>
        <taxon>Sphaeropleales</taxon>
        <taxon>Selenastraceae</taxon>
        <taxon>Raphidocelis</taxon>
    </lineage>
</organism>
<evidence type="ECO:0000313" key="6">
    <source>
        <dbReference type="EMBL" id="GBF98136.1"/>
    </source>
</evidence>
<dbReference type="AlphaFoldDB" id="A0A2V0PE70"/>
<evidence type="ECO:0000256" key="5">
    <source>
        <dbReference type="SAM" id="MobiDB-lite"/>
    </source>
</evidence>
<keyword evidence="3" id="KW-0888">Threonine protease</keyword>
<dbReference type="InParanoid" id="A0A2V0PE70"/>
<protein>
    <submittedName>
        <fullName evidence="6">ATP-dependent protease subunit</fullName>
    </submittedName>
</protein>
<feature type="region of interest" description="Disordered" evidence="5">
    <location>
        <begin position="228"/>
        <end position="288"/>
    </location>
</feature>
<dbReference type="PANTHER" id="PTHR32194">
    <property type="entry name" value="METALLOPROTEASE TLDD"/>
    <property type="match status" value="1"/>
</dbReference>
<dbReference type="SUPFAM" id="SSF56235">
    <property type="entry name" value="N-terminal nucleophile aminohydrolases (Ntn hydrolases)"/>
    <property type="match status" value="1"/>
</dbReference>
<dbReference type="GO" id="GO:0005839">
    <property type="term" value="C:proteasome core complex"/>
    <property type="evidence" value="ECO:0007669"/>
    <property type="project" value="InterPro"/>
</dbReference>
<keyword evidence="4" id="KW-0378">Hydrolase</keyword>
<dbReference type="PROSITE" id="PS51476">
    <property type="entry name" value="PROTEASOME_BETA_2"/>
    <property type="match status" value="1"/>
</dbReference>
<dbReference type="Pfam" id="PF00227">
    <property type="entry name" value="Proteasome"/>
    <property type="match status" value="1"/>
</dbReference>
<dbReference type="InterPro" id="IPR001353">
    <property type="entry name" value="Proteasome_sua/b"/>
</dbReference>
<dbReference type="PANTHER" id="PTHR32194:SF7">
    <property type="entry name" value="ATP-DEPENDENT PROTEASE SUBUNIT HSLV"/>
    <property type="match status" value="1"/>
</dbReference>
<evidence type="ECO:0000256" key="2">
    <source>
        <dbReference type="ARBA" id="ARBA00022670"/>
    </source>
</evidence>
<feature type="compositionally biased region" description="Gly residues" evidence="5">
    <location>
        <begin position="256"/>
        <end position="273"/>
    </location>
</feature>
<feature type="compositionally biased region" description="Low complexity" evidence="5">
    <location>
        <begin position="245"/>
        <end position="255"/>
    </location>
</feature>
<reference evidence="6 7" key="1">
    <citation type="journal article" date="2018" name="Sci. Rep.">
        <title>Raphidocelis subcapitata (=Pseudokirchneriella subcapitata) provides an insight into genome evolution and environmental adaptations in the Sphaeropleales.</title>
        <authorList>
            <person name="Suzuki S."/>
            <person name="Yamaguchi H."/>
            <person name="Nakajima N."/>
            <person name="Kawachi M."/>
        </authorList>
    </citation>
    <scope>NUCLEOTIDE SEQUENCE [LARGE SCALE GENOMIC DNA]</scope>
    <source>
        <strain evidence="6 7">NIES-35</strain>
    </source>
</reference>
<dbReference type="Proteomes" id="UP000247498">
    <property type="component" value="Unassembled WGS sequence"/>
</dbReference>
<dbReference type="GO" id="GO:0004298">
    <property type="term" value="F:threonine-type endopeptidase activity"/>
    <property type="evidence" value="ECO:0007669"/>
    <property type="project" value="UniProtKB-KW"/>
</dbReference>
<keyword evidence="7" id="KW-1185">Reference proteome</keyword>
<dbReference type="GO" id="GO:0009376">
    <property type="term" value="C:HslUV protease complex"/>
    <property type="evidence" value="ECO:0007669"/>
    <property type="project" value="InterPro"/>
</dbReference>